<dbReference type="Proteomes" id="UP000799538">
    <property type="component" value="Unassembled WGS sequence"/>
</dbReference>
<gene>
    <name evidence="1" type="ORF">BDZ85DRAFT_178322</name>
</gene>
<feature type="non-terminal residue" evidence="1">
    <location>
        <position position="1"/>
    </location>
</feature>
<dbReference type="OrthoDB" id="10034502at2759"/>
<keyword evidence="2" id="KW-1185">Reference proteome</keyword>
<dbReference type="InterPro" id="IPR013744">
    <property type="entry name" value="SidJ"/>
</dbReference>
<dbReference type="EMBL" id="ML992503">
    <property type="protein sequence ID" value="KAF2226041.1"/>
    <property type="molecule type" value="Genomic_DNA"/>
</dbReference>
<dbReference type="InterPro" id="IPR029058">
    <property type="entry name" value="AB_hydrolase_fold"/>
</dbReference>
<dbReference type="AlphaFoldDB" id="A0A6A6GK22"/>
<dbReference type="Pfam" id="PF08538">
    <property type="entry name" value="DUF1749"/>
    <property type="match status" value="1"/>
</dbReference>
<name>A0A6A6GK22_9PEZI</name>
<sequence>TNLVLWIGGLFDTLGHVSYPFALAQTLPADWSLLQLSLSSSGNSWGTKTLDDDVREIAAVVRYFREKQPGRKVVLMGHSTGCQDALHYVSSTELWGDGEGERPRVDGIVLQAPVSDREALVESMDPEVYASCNEVARRFVEEGRQDDCLPVSVMGDVFQRIGVTARRWLSLASPDGLGQDDMFSSDLPDERLKKTFGKIPQGTMVLFLYSGSDEHVPKHLRPTEFMGKWKTHAENSGAIVHLDSLKLLDGATHNLNGDPQQVVEELCRRLNSFL</sequence>
<reference evidence="2" key="1">
    <citation type="journal article" date="2020" name="Stud. Mycol.">
        <title>101 Dothideomycetes genomes: A test case for predicting lifestyles and emergence of pathogens.</title>
        <authorList>
            <person name="Haridas S."/>
            <person name="Albert R."/>
            <person name="Binder M."/>
            <person name="Bloem J."/>
            <person name="LaButti K."/>
            <person name="Salamov A."/>
            <person name="Andreopoulos B."/>
            <person name="Baker S."/>
            <person name="Barry K."/>
            <person name="Bills G."/>
            <person name="Bluhm B."/>
            <person name="Cannon C."/>
            <person name="Castanera R."/>
            <person name="Culley D."/>
            <person name="Daum C."/>
            <person name="Ezra D."/>
            <person name="Gonzalez J."/>
            <person name="Henrissat B."/>
            <person name="Kuo A."/>
            <person name="Liang C."/>
            <person name="Lipzen A."/>
            <person name="Lutzoni F."/>
            <person name="Magnuson J."/>
            <person name="Mondo S."/>
            <person name="Nolan M."/>
            <person name="Ohm R."/>
            <person name="Pangilinan J."/>
            <person name="Park H.-J."/>
            <person name="Ramirez L."/>
            <person name="Alfaro M."/>
            <person name="Sun H."/>
            <person name="Tritt A."/>
            <person name="Yoshinaga Y."/>
            <person name="Zwiers L.-H."/>
            <person name="Turgeon B."/>
            <person name="Goodwin S."/>
            <person name="Spatafora J."/>
            <person name="Crous P."/>
            <person name="Grigoriev I."/>
        </authorList>
    </citation>
    <scope>NUCLEOTIDE SEQUENCE [LARGE SCALE GENOMIC DNA]</scope>
    <source>
        <strain evidence="2">CECT 20119</strain>
    </source>
</reference>
<accession>A0A6A6GK22</accession>
<dbReference type="PANTHER" id="PTHR31591:SF7">
    <property type="entry name" value="DUF1749-DOMAIN-CONTAINING PROTEIN"/>
    <property type="match status" value="1"/>
</dbReference>
<organism evidence="1 2">
    <name type="scientific">Elsinoe ampelina</name>
    <dbReference type="NCBI Taxonomy" id="302913"/>
    <lineage>
        <taxon>Eukaryota</taxon>
        <taxon>Fungi</taxon>
        <taxon>Dikarya</taxon>
        <taxon>Ascomycota</taxon>
        <taxon>Pezizomycotina</taxon>
        <taxon>Dothideomycetes</taxon>
        <taxon>Dothideomycetidae</taxon>
        <taxon>Myriangiales</taxon>
        <taxon>Elsinoaceae</taxon>
        <taxon>Elsinoe</taxon>
    </lineage>
</organism>
<dbReference type="PANTHER" id="PTHR31591">
    <property type="entry name" value="UPF0613 PROTEIN PB24D3.06C"/>
    <property type="match status" value="1"/>
</dbReference>
<evidence type="ECO:0008006" key="3">
    <source>
        <dbReference type="Google" id="ProtNLM"/>
    </source>
</evidence>
<evidence type="ECO:0000313" key="1">
    <source>
        <dbReference type="EMBL" id="KAF2226041.1"/>
    </source>
</evidence>
<dbReference type="Gene3D" id="3.40.50.1820">
    <property type="entry name" value="alpha/beta hydrolase"/>
    <property type="match status" value="1"/>
</dbReference>
<dbReference type="SUPFAM" id="SSF53474">
    <property type="entry name" value="alpha/beta-Hydrolases"/>
    <property type="match status" value="1"/>
</dbReference>
<evidence type="ECO:0000313" key="2">
    <source>
        <dbReference type="Proteomes" id="UP000799538"/>
    </source>
</evidence>
<proteinExistence type="predicted"/>
<feature type="non-terminal residue" evidence="1">
    <location>
        <position position="274"/>
    </location>
</feature>
<protein>
    <recommendedName>
        <fullName evidence="3">DUF1749-domain-containing protein</fullName>
    </recommendedName>
</protein>